<comment type="caution">
    <text evidence="3">The sequence shown here is derived from an EMBL/GenBank/DDBJ whole genome shotgun (WGS) entry which is preliminary data.</text>
</comment>
<dbReference type="Pfam" id="PF00578">
    <property type="entry name" value="AhpC-TSA"/>
    <property type="match status" value="1"/>
</dbReference>
<dbReference type="PANTHER" id="PTHR43640">
    <property type="entry name" value="OS07G0260300 PROTEIN"/>
    <property type="match status" value="1"/>
</dbReference>
<feature type="signal peptide" evidence="1">
    <location>
        <begin position="1"/>
        <end position="25"/>
    </location>
</feature>
<dbReference type="PROSITE" id="PS51352">
    <property type="entry name" value="THIOREDOXIN_2"/>
    <property type="match status" value="1"/>
</dbReference>
<dbReference type="PANTHER" id="PTHR43640:SF1">
    <property type="entry name" value="THIOREDOXIN-DEPENDENT PEROXIREDOXIN"/>
    <property type="match status" value="1"/>
</dbReference>
<dbReference type="EMBL" id="PTIZ01000001">
    <property type="protein sequence ID" value="PPK78049.1"/>
    <property type="molecule type" value="Genomic_DNA"/>
</dbReference>
<gene>
    <name evidence="3" type="ORF">B0F87_101431</name>
</gene>
<protein>
    <submittedName>
        <fullName evidence="3">Peroxiredoxin</fullName>
    </submittedName>
</protein>
<name>A0A2S6HKN7_9GAMM</name>
<dbReference type="Proteomes" id="UP000240010">
    <property type="component" value="Unassembled WGS sequence"/>
</dbReference>
<keyword evidence="1" id="KW-0732">Signal</keyword>
<dbReference type="GO" id="GO:0016209">
    <property type="term" value="F:antioxidant activity"/>
    <property type="evidence" value="ECO:0007669"/>
    <property type="project" value="InterPro"/>
</dbReference>
<dbReference type="Gene3D" id="3.40.30.10">
    <property type="entry name" value="Glutaredoxin"/>
    <property type="match status" value="1"/>
</dbReference>
<accession>A0A2S6HKN7</accession>
<evidence type="ECO:0000259" key="2">
    <source>
        <dbReference type="PROSITE" id="PS51352"/>
    </source>
</evidence>
<sequence>MFLHRLYQITLVSLAFAFASTTVNAEPVVDKPAPLFSGASADGSTIKLADLHGKTVVLEWTNHECPFVVKHYESGNIPNLQKDAVAKGIVWLQVITSAPGKQGNVDGETARKLNAHRGATPTNTVLDSDGSIGKLYGATNTPQFFIIDPQGVLVYKGGIDSIPSADQSDIGKAENYVSAALADLAAGRKVAKSSTKPYGCSVKYAG</sequence>
<organism evidence="3 4">
    <name type="scientific">Methylobacter tundripaludum</name>
    <dbReference type="NCBI Taxonomy" id="173365"/>
    <lineage>
        <taxon>Bacteria</taxon>
        <taxon>Pseudomonadati</taxon>
        <taxon>Pseudomonadota</taxon>
        <taxon>Gammaproteobacteria</taxon>
        <taxon>Methylococcales</taxon>
        <taxon>Methylococcaceae</taxon>
        <taxon>Methylobacter</taxon>
    </lineage>
</organism>
<reference evidence="3 4" key="1">
    <citation type="submission" date="2018-02" db="EMBL/GenBank/DDBJ databases">
        <title>Subsurface microbial communities from deep shales in Ohio and West Virginia, USA.</title>
        <authorList>
            <person name="Wrighton K."/>
        </authorList>
    </citation>
    <scope>NUCLEOTIDE SEQUENCE [LARGE SCALE GENOMIC DNA]</scope>
    <source>
        <strain evidence="3 4">OWC-DMM</strain>
    </source>
</reference>
<evidence type="ECO:0000313" key="4">
    <source>
        <dbReference type="Proteomes" id="UP000240010"/>
    </source>
</evidence>
<dbReference type="AlphaFoldDB" id="A0A2S6HKN7"/>
<dbReference type="InterPro" id="IPR013766">
    <property type="entry name" value="Thioredoxin_domain"/>
</dbReference>
<feature type="chain" id="PRO_5015739517" evidence="1">
    <location>
        <begin position="26"/>
        <end position="206"/>
    </location>
</feature>
<feature type="domain" description="Thioredoxin" evidence="2">
    <location>
        <begin position="27"/>
        <end position="182"/>
    </location>
</feature>
<evidence type="ECO:0000256" key="1">
    <source>
        <dbReference type="SAM" id="SignalP"/>
    </source>
</evidence>
<proteinExistence type="predicted"/>
<dbReference type="SUPFAM" id="SSF52833">
    <property type="entry name" value="Thioredoxin-like"/>
    <property type="match status" value="1"/>
</dbReference>
<dbReference type="InterPro" id="IPR047262">
    <property type="entry name" value="PRX-like1"/>
</dbReference>
<dbReference type="InterPro" id="IPR000866">
    <property type="entry name" value="AhpC/TSA"/>
</dbReference>
<dbReference type="InterPro" id="IPR036249">
    <property type="entry name" value="Thioredoxin-like_sf"/>
</dbReference>
<evidence type="ECO:0000313" key="3">
    <source>
        <dbReference type="EMBL" id="PPK78049.1"/>
    </source>
</evidence>
<dbReference type="RefSeq" id="WP_104427429.1">
    <property type="nucleotide sequence ID" value="NZ_PTIZ01000001.1"/>
</dbReference>
<dbReference type="GO" id="GO:0016491">
    <property type="term" value="F:oxidoreductase activity"/>
    <property type="evidence" value="ECO:0007669"/>
    <property type="project" value="InterPro"/>
</dbReference>